<comment type="subcellular location">
    <subcellularLocation>
        <location evidence="1">Mitochondrion</location>
    </subcellularLocation>
</comment>
<evidence type="ECO:0000256" key="12">
    <source>
        <dbReference type="ARBA" id="ARBA00047990"/>
    </source>
</evidence>
<keyword evidence="10" id="KW-0406">Ion transport</keyword>
<dbReference type="GO" id="GO:0051537">
    <property type="term" value="F:2 iron, 2 sulfur cluster binding"/>
    <property type="evidence" value="ECO:0007669"/>
    <property type="project" value="TreeGrafter"/>
</dbReference>
<sequence>MYSSVLPEEEYHMLANSTIHDLLEKLEEYGDSVEIDGIDVDYANEVLTLKHGNFGTCVINKQTPNRQTWMSSPLSGPSRFDWDQNTQAWIYRRTKRSLIKVSSYGFTCSTVYIVNSLEIESRLVENEEVLETGFLVMKAG</sequence>
<evidence type="ECO:0000256" key="11">
    <source>
        <dbReference type="ARBA" id="ARBA00023128"/>
    </source>
</evidence>
<protein>
    <recommendedName>
        <fullName evidence="3">ferroxidase</fullName>
        <ecNumber evidence="3">1.16.3.1</ecNumber>
    </recommendedName>
</protein>
<dbReference type="EMBL" id="CACTIH010003631">
    <property type="protein sequence ID" value="CAA2979588.1"/>
    <property type="molecule type" value="Genomic_DNA"/>
</dbReference>
<proteinExistence type="inferred from homology"/>
<evidence type="ECO:0000256" key="2">
    <source>
        <dbReference type="ARBA" id="ARBA00008183"/>
    </source>
</evidence>
<dbReference type="PRINTS" id="PR00904">
    <property type="entry name" value="FRATAXIN"/>
</dbReference>
<keyword evidence="8" id="KW-0560">Oxidoreductase</keyword>
<dbReference type="SUPFAM" id="SSF55387">
    <property type="entry name" value="Frataxin/Nqo15-like"/>
    <property type="match status" value="1"/>
</dbReference>
<dbReference type="Proteomes" id="UP000594638">
    <property type="component" value="Unassembled WGS sequence"/>
</dbReference>
<evidence type="ECO:0000256" key="4">
    <source>
        <dbReference type="ARBA" id="ARBA00022434"/>
    </source>
</evidence>
<organism evidence="13 14">
    <name type="scientific">Olea europaea subsp. europaea</name>
    <dbReference type="NCBI Taxonomy" id="158383"/>
    <lineage>
        <taxon>Eukaryota</taxon>
        <taxon>Viridiplantae</taxon>
        <taxon>Streptophyta</taxon>
        <taxon>Embryophyta</taxon>
        <taxon>Tracheophyta</taxon>
        <taxon>Spermatophyta</taxon>
        <taxon>Magnoliopsida</taxon>
        <taxon>eudicotyledons</taxon>
        <taxon>Gunneridae</taxon>
        <taxon>Pentapetalae</taxon>
        <taxon>asterids</taxon>
        <taxon>lamiids</taxon>
        <taxon>Lamiales</taxon>
        <taxon>Oleaceae</taxon>
        <taxon>Oleeae</taxon>
        <taxon>Olea</taxon>
    </lineage>
</organism>
<evidence type="ECO:0000256" key="10">
    <source>
        <dbReference type="ARBA" id="ARBA00023065"/>
    </source>
</evidence>
<keyword evidence="14" id="KW-1185">Reference proteome</keyword>
<dbReference type="InterPro" id="IPR017789">
    <property type="entry name" value="Frataxin"/>
</dbReference>
<dbReference type="Pfam" id="PF01491">
    <property type="entry name" value="Frataxin_Cyay"/>
    <property type="match status" value="1"/>
</dbReference>
<dbReference type="PANTHER" id="PTHR16821:SF2">
    <property type="entry name" value="FRATAXIN, MITOCHONDRIAL"/>
    <property type="match status" value="1"/>
</dbReference>
<evidence type="ECO:0000256" key="3">
    <source>
        <dbReference type="ARBA" id="ARBA00013107"/>
    </source>
</evidence>
<keyword evidence="5" id="KW-0813">Transport</keyword>
<dbReference type="OrthoDB" id="1897642at2759"/>
<evidence type="ECO:0000313" key="14">
    <source>
        <dbReference type="Proteomes" id="UP000594638"/>
    </source>
</evidence>
<reference evidence="13 14" key="1">
    <citation type="submission" date="2019-12" db="EMBL/GenBank/DDBJ databases">
        <authorList>
            <person name="Alioto T."/>
            <person name="Alioto T."/>
            <person name="Gomez Garrido J."/>
        </authorList>
    </citation>
    <scope>NUCLEOTIDE SEQUENCE [LARGE SCALE GENOMIC DNA]</scope>
</reference>
<evidence type="ECO:0000256" key="5">
    <source>
        <dbReference type="ARBA" id="ARBA00022448"/>
    </source>
</evidence>
<dbReference type="EC" id="1.16.3.1" evidence="3"/>
<keyword evidence="4" id="KW-0409">Iron storage</keyword>
<dbReference type="SMART" id="SM01219">
    <property type="entry name" value="Frataxin_Cyay"/>
    <property type="match status" value="1"/>
</dbReference>
<name>A0A8S0RLA2_OLEEU</name>
<keyword evidence="11" id="KW-0496">Mitochondrion</keyword>
<dbReference type="Gene3D" id="3.30.920.10">
    <property type="entry name" value="Frataxin/CyaY"/>
    <property type="match status" value="1"/>
</dbReference>
<evidence type="ECO:0000256" key="7">
    <source>
        <dbReference type="ARBA" id="ARBA00022946"/>
    </source>
</evidence>
<dbReference type="GO" id="GO:0006879">
    <property type="term" value="P:intracellular iron ion homeostasis"/>
    <property type="evidence" value="ECO:0007669"/>
    <property type="project" value="UniProtKB-KW"/>
</dbReference>
<dbReference type="GO" id="GO:0008198">
    <property type="term" value="F:ferrous iron binding"/>
    <property type="evidence" value="ECO:0007669"/>
    <property type="project" value="TreeGrafter"/>
</dbReference>
<accession>A0A8S0RLA2</accession>
<dbReference type="PROSITE" id="PS50810">
    <property type="entry name" value="FRATAXIN_2"/>
    <property type="match status" value="1"/>
</dbReference>
<dbReference type="PANTHER" id="PTHR16821">
    <property type="entry name" value="FRATAXIN"/>
    <property type="match status" value="1"/>
</dbReference>
<comment type="similarity">
    <text evidence="2">Belongs to the frataxin family.</text>
</comment>
<dbReference type="GO" id="GO:0008199">
    <property type="term" value="F:ferric iron binding"/>
    <property type="evidence" value="ECO:0007669"/>
    <property type="project" value="InterPro"/>
</dbReference>
<dbReference type="GO" id="GO:0004322">
    <property type="term" value="F:ferroxidase activity"/>
    <property type="evidence" value="ECO:0007669"/>
    <property type="project" value="UniProtKB-EC"/>
</dbReference>
<dbReference type="InterPro" id="IPR002908">
    <property type="entry name" value="Frataxin/CyaY"/>
</dbReference>
<dbReference type="InterPro" id="IPR036524">
    <property type="entry name" value="Frataxin/CyaY_sf"/>
</dbReference>
<evidence type="ECO:0000256" key="9">
    <source>
        <dbReference type="ARBA" id="ARBA00023004"/>
    </source>
</evidence>
<keyword evidence="9" id="KW-0408">Iron</keyword>
<dbReference type="Gramene" id="OE9A067621T1">
    <property type="protein sequence ID" value="OE9A067621C1"/>
    <property type="gene ID" value="OE9A067621"/>
</dbReference>
<dbReference type="GO" id="GO:0034986">
    <property type="term" value="F:iron chaperone activity"/>
    <property type="evidence" value="ECO:0007669"/>
    <property type="project" value="TreeGrafter"/>
</dbReference>
<comment type="catalytic activity">
    <reaction evidence="12">
        <text>4 Fe(2+) + O2 + 4 H(+) = 4 Fe(3+) + 2 H2O</text>
        <dbReference type="Rhea" id="RHEA:11148"/>
        <dbReference type="ChEBI" id="CHEBI:15377"/>
        <dbReference type="ChEBI" id="CHEBI:15378"/>
        <dbReference type="ChEBI" id="CHEBI:15379"/>
        <dbReference type="ChEBI" id="CHEBI:29033"/>
        <dbReference type="ChEBI" id="CHEBI:29034"/>
        <dbReference type="EC" id="1.16.3.1"/>
    </reaction>
</comment>
<dbReference type="GO" id="GO:0006826">
    <property type="term" value="P:iron ion transport"/>
    <property type="evidence" value="ECO:0007669"/>
    <property type="project" value="UniProtKB-KW"/>
</dbReference>
<dbReference type="NCBIfam" id="TIGR03421">
    <property type="entry name" value="FeS_CyaY"/>
    <property type="match status" value="1"/>
</dbReference>
<dbReference type="GO" id="GO:0016226">
    <property type="term" value="P:iron-sulfur cluster assembly"/>
    <property type="evidence" value="ECO:0007669"/>
    <property type="project" value="InterPro"/>
</dbReference>
<evidence type="ECO:0000256" key="6">
    <source>
        <dbReference type="ARBA" id="ARBA00022496"/>
    </source>
</evidence>
<dbReference type="AlphaFoldDB" id="A0A8S0RLA2"/>
<gene>
    <name evidence="13" type="ORF">OLEA9_A067621</name>
</gene>
<evidence type="ECO:0000256" key="8">
    <source>
        <dbReference type="ARBA" id="ARBA00023002"/>
    </source>
</evidence>
<keyword evidence="7" id="KW-0809">Transit peptide</keyword>
<dbReference type="NCBIfam" id="TIGR03422">
    <property type="entry name" value="mito_frataxin"/>
    <property type="match status" value="1"/>
</dbReference>
<evidence type="ECO:0000256" key="1">
    <source>
        <dbReference type="ARBA" id="ARBA00004173"/>
    </source>
</evidence>
<evidence type="ECO:0000313" key="13">
    <source>
        <dbReference type="EMBL" id="CAA2979588.1"/>
    </source>
</evidence>
<dbReference type="GO" id="GO:0005739">
    <property type="term" value="C:mitochondrion"/>
    <property type="evidence" value="ECO:0007669"/>
    <property type="project" value="UniProtKB-SubCell"/>
</dbReference>
<keyword evidence="6" id="KW-0410">Iron transport</keyword>
<comment type="caution">
    <text evidence="13">The sequence shown here is derived from an EMBL/GenBank/DDBJ whole genome shotgun (WGS) entry which is preliminary data.</text>
</comment>